<dbReference type="Gramene" id="Pp3c10_18510V3.1">
    <property type="protein sequence ID" value="Pp3c10_18510V3.1"/>
    <property type="gene ID" value="Pp3c10_18510"/>
</dbReference>
<sequence length="142" mass="15843">MATTALFANYLYHEKGAVSLNRDGRTAVDFSLLDVLVKSHDGGHASRGHVFLERVGSMWDVAVGPSHESAALQSLRTQLHLFDNLESYICCSRSMGRLICYESVVFMKVVMEISAPPDYDKKIIDWDEIGDITQEYKPGSLT</sequence>
<protein>
    <submittedName>
        <fullName evidence="1 2">Uncharacterized protein</fullName>
    </submittedName>
</protein>
<accession>A0A2K1JZK1</accession>
<reference evidence="1 3" key="2">
    <citation type="journal article" date="2018" name="Plant J.">
        <title>The Physcomitrella patens chromosome-scale assembly reveals moss genome structure and evolution.</title>
        <authorList>
            <person name="Lang D."/>
            <person name="Ullrich K.K."/>
            <person name="Murat F."/>
            <person name="Fuchs J."/>
            <person name="Jenkins J."/>
            <person name="Haas F.B."/>
            <person name="Piednoel M."/>
            <person name="Gundlach H."/>
            <person name="Van Bel M."/>
            <person name="Meyberg R."/>
            <person name="Vives C."/>
            <person name="Morata J."/>
            <person name="Symeonidi A."/>
            <person name="Hiss M."/>
            <person name="Muchero W."/>
            <person name="Kamisugi Y."/>
            <person name="Saleh O."/>
            <person name="Blanc G."/>
            <person name="Decker E.L."/>
            <person name="van Gessel N."/>
            <person name="Grimwood J."/>
            <person name="Hayes R.D."/>
            <person name="Graham S.W."/>
            <person name="Gunter L.E."/>
            <person name="McDaniel S.F."/>
            <person name="Hoernstein S.N.W."/>
            <person name="Larsson A."/>
            <person name="Li F.W."/>
            <person name="Perroud P.F."/>
            <person name="Phillips J."/>
            <person name="Ranjan P."/>
            <person name="Rokshar D.S."/>
            <person name="Rothfels C.J."/>
            <person name="Schneider L."/>
            <person name="Shu S."/>
            <person name="Stevenson D.W."/>
            <person name="Thummler F."/>
            <person name="Tillich M."/>
            <person name="Villarreal Aguilar J.C."/>
            <person name="Widiez T."/>
            <person name="Wong G.K."/>
            <person name="Wymore A."/>
            <person name="Zhang Y."/>
            <person name="Zimmer A.D."/>
            <person name="Quatrano R.S."/>
            <person name="Mayer K.F.X."/>
            <person name="Goodstein D."/>
            <person name="Casacuberta J.M."/>
            <person name="Vandepoele K."/>
            <person name="Reski R."/>
            <person name="Cuming A.C."/>
            <person name="Tuskan G.A."/>
            <person name="Maumus F."/>
            <person name="Salse J."/>
            <person name="Schmutz J."/>
            <person name="Rensing S.A."/>
        </authorList>
    </citation>
    <scope>NUCLEOTIDE SEQUENCE [LARGE SCALE GENOMIC DNA]</scope>
    <source>
        <strain evidence="2 3">cv. Gransden 2004</strain>
    </source>
</reference>
<dbReference type="Proteomes" id="UP000006727">
    <property type="component" value="Chromosome 10"/>
</dbReference>
<dbReference type="Gramene" id="Pp3c10_18509V3.1">
    <property type="protein sequence ID" value="Pp3c10_18509V3.1"/>
    <property type="gene ID" value="Pp3c10_18509"/>
</dbReference>
<keyword evidence="3" id="KW-1185">Reference proteome</keyword>
<gene>
    <name evidence="1" type="ORF">PHYPA_014068</name>
</gene>
<dbReference type="AlphaFoldDB" id="A0A2K1JZK1"/>
<evidence type="ECO:0000313" key="3">
    <source>
        <dbReference type="Proteomes" id="UP000006727"/>
    </source>
</evidence>
<reference evidence="1 3" key="1">
    <citation type="journal article" date="2008" name="Science">
        <title>The Physcomitrella genome reveals evolutionary insights into the conquest of land by plants.</title>
        <authorList>
            <person name="Rensing S."/>
            <person name="Lang D."/>
            <person name="Zimmer A."/>
            <person name="Terry A."/>
            <person name="Salamov A."/>
            <person name="Shapiro H."/>
            <person name="Nishiyama T."/>
            <person name="Perroud P.-F."/>
            <person name="Lindquist E."/>
            <person name="Kamisugi Y."/>
            <person name="Tanahashi T."/>
            <person name="Sakakibara K."/>
            <person name="Fujita T."/>
            <person name="Oishi K."/>
            <person name="Shin-I T."/>
            <person name="Kuroki Y."/>
            <person name="Toyoda A."/>
            <person name="Suzuki Y."/>
            <person name="Hashimoto A."/>
            <person name="Yamaguchi K."/>
            <person name="Sugano A."/>
            <person name="Kohara Y."/>
            <person name="Fujiyama A."/>
            <person name="Anterola A."/>
            <person name="Aoki S."/>
            <person name="Ashton N."/>
            <person name="Barbazuk W.B."/>
            <person name="Barker E."/>
            <person name="Bennetzen J."/>
            <person name="Bezanilla M."/>
            <person name="Blankenship R."/>
            <person name="Cho S.H."/>
            <person name="Dutcher S."/>
            <person name="Estelle M."/>
            <person name="Fawcett J.A."/>
            <person name="Gundlach H."/>
            <person name="Hanada K."/>
            <person name="Heyl A."/>
            <person name="Hicks K.A."/>
            <person name="Hugh J."/>
            <person name="Lohr M."/>
            <person name="Mayer K."/>
            <person name="Melkozernov A."/>
            <person name="Murata T."/>
            <person name="Nelson D."/>
            <person name="Pils B."/>
            <person name="Prigge M."/>
            <person name="Reiss B."/>
            <person name="Renner T."/>
            <person name="Rombauts S."/>
            <person name="Rushton P."/>
            <person name="Sanderfoot A."/>
            <person name="Schween G."/>
            <person name="Shiu S.-H."/>
            <person name="Stueber K."/>
            <person name="Theodoulou F.L."/>
            <person name="Tu H."/>
            <person name="Van de Peer Y."/>
            <person name="Verrier P.J."/>
            <person name="Waters E."/>
            <person name="Wood A."/>
            <person name="Yang L."/>
            <person name="Cove D."/>
            <person name="Cuming A."/>
            <person name="Hasebe M."/>
            <person name="Lucas S."/>
            <person name="Mishler D.B."/>
            <person name="Reski R."/>
            <person name="Grigoriev I."/>
            <person name="Quatrano R.S."/>
            <person name="Boore J.L."/>
        </authorList>
    </citation>
    <scope>NUCLEOTIDE SEQUENCE [LARGE SCALE GENOMIC DNA]</scope>
    <source>
        <strain evidence="2 3">cv. Gransden 2004</strain>
    </source>
</reference>
<dbReference type="EnsemblPlants" id="Pp3c10_18510V3.1">
    <property type="protein sequence ID" value="Pp3c10_18510V3.1"/>
    <property type="gene ID" value="Pp3c10_18510"/>
</dbReference>
<reference evidence="2" key="3">
    <citation type="submission" date="2020-12" db="UniProtKB">
        <authorList>
            <consortium name="EnsemblPlants"/>
        </authorList>
    </citation>
    <scope>IDENTIFICATION</scope>
</reference>
<evidence type="ECO:0000313" key="1">
    <source>
        <dbReference type="EMBL" id="PNR46948.1"/>
    </source>
</evidence>
<dbReference type="EMBL" id="ABEU02000010">
    <property type="protein sequence ID" value="PNR46948.1"/>
    <property type="molecule type" value="Genomic_DNA"/>
</dbReference>
<dbReference type="EnsemblPlants" id="Pp3c10_18509V3.1">
    <property type="protein sequence ID" value="Pp3c10_18509V3.1"/>
    <property type="gene ID" value="Pp3c10_18509"/>
</dbReference>
<proteinExistence type="predicted"/>
<evidence type="ECO:0000313" key="2">
    <source>
        <dbReference type="EnsemblPlants" id="Pp3c10_18509V3.1"/>
    </source>
</evidence>
<name>A0A2K1JZK1_PHYPA</name>
<dbReference type="PaxDb" id="3218-PP1S181_123V6.1"/>
<dbReference type="InParanoid" id="A0A2K1JZK1"/>
<organism evidence="1">
    <name type="scientific">Physcomitrium patens</name>
    <name type="common">Spreading-leaved earth moss</name>
    <name type="synonym">Physcomitrella patens</name>
    <dbReference type="NCBI Taxonomy" id="3218"/>
    <lineage>
        <taxon>Eukaryota</taxon>
        <taxon>Viridiplantae</taxon>
        <taxon>Streptophyta</taxon>
        <taxon>Embryophyta</taxon>
        <taxon>Bryophyta</taxon>
        <taxon>Bryophytina</taxon>
        <taxon>Bryopsida</taxon>
        <taxon>Funariidae</taxon>
        <taxon>Funariales</taxon>
        <taxon>Funariaceae</taxon>
        <taxon>Physcomitrium</taxon>
    </lineage>
</organism>